<dbReference type="EMBL" id="HACA01022386">
    <property type="protein sequence ID" value="CDW39747.1"/>
    <property type="molecule type" value="Transcribed_RNA"/>
</dbReference>
<sequence length="31" mass="3756">MFPCIFLYLDPVLLIHPWTEHPPMMEKRNVS</sequence>
<evidence type="ECO:0000313" key="1">
    <source>
        <dbReference type="EMBL" id="CDW39747.1"/>
    </source>
</evidence>
<proteinExistence type="predicted"/>
<dbReference type="AlphaFoldDB" id="A0A0K2UPF1"/>
<reference evidence="1" key="1">
    <citation type="submission" date="2014-05" db="EMBL/GenBank/DDBJ databases">
        <authorList>
            <person name="Chronopoulou M."/>
        </authorList>
    </citation>
    <scope>NUCLEOTIDE SEQUENCE</scope>
    <source>
        <tissue evidence="1">Whole organism</tissue>
    </source>
</reference>
<name>A0A0K2UPF1_LEPSM</name>
<accession>A0A0K2UPF1</accession>
<organism evidence="1">
    <name type="scientific">Lepeophtheirus salmonis</name>
    <name type="common">Salmon louse</name>
    <name type="synonym">Caligus salmonis</name>
    <dbReference type="NCBI Taxonomy" id="72036"/>
    <lineage>
        <taxon>Eukaryota</taxon>
        <taxon>Metazoa</taxon>
        <taxon>Ecdysozoa</taxon>
        <taxon>Arthropoda</taxon>
        <taxon>Crustacea</taxon>
        <taxon>Multicrustacea</taxon>
        <taxon>Hexanauplia</taxon>
        <taxon>Copepoda</taxon>
        <taxon>Siphonostomatoida</taxon>
        <taxon>Caligidae</taxon>
        <taxon>Lepeophtheirus</taxon>
    </lineage>
</organism>
<protein>
    <submittedName>
        <fullName evidence="1">Uncharacterized protein</fullName>
    </submittedName>
</protein>